<dbReference type="Pfam" id="PF01344">
    <property type="entry name" value="Kelch_1"/>
    <property type="match status" value="1"/>
</dbReference>
<evidence type="ECO:0000313" key="3">
    <source>
        <dbReference type="Proteomes" id="UP000530424"/>
    </source>
</evidence>
<evidence type="ECO:0008006" key="4">
    <source>
        <dbReference type="Google" id="ProtNLM"/>
    </source>
</evidence>
<sequence length="414" mass="42925">MKSEELTRILDDYAHRVEASPAALQETLDRSRQLRQRRGWLRAAAVVAGVAVVGLTATMANRLSSSELSTPASAPDRVGSFAIEVLPPAPLGARSNHAQTTLGERLFVWGGEAPSGPDDAGAMSAGEPLDDGAIFNPATGGWHELPASPLSARSHAVAAWTGEQVLVMGGRADGTPLTDTAAYDPSTDGWTRLSAAPICPQLAAVIADVVIAAGACGPEQPQLAAYAPRSDRWTVIESRAVGDPTSIAVAGSSVLVGDVNGRVVVVDAQSLDVREVSGPSHELEFTLVGDGTQAYALSTPLDSGAAEPILSRFDGATWHAVVDQTREVGSTTGPRPTFVGSTLVYATDRGACVWSAQETSDCTSDDLNASLVRSNTQFVATESGTRAYLWGGLTFESGGGYALASRTGAVLQID</sequence>
<keyword evidence="1" id="KW-0472">Membrane</keyword>
<dbReference type="InterPro" id="IPR006652">
    <property type="entry name" value="Kelch_1"/>
</dbReference>
<protein>
    <recommendedName>
        <fullName evidence="4">Galactose oxidase</fullName>
    </recommendedName>
</protein>
<name>A0A853BUR8_9ACTN</name>
<dbReference type="Proteomes" id="UP000530424">
    <property type="component" value="Unassembled WGS sequence"/>
</dbReference>
<dbReference type="SUPFAM" id="SSF69322">
    <property type="entry name" value="Tricorn protease domain 2"/>
    <property type="match status" value="1"/>
</dbReference>
<feature type="transmembrane region" description="Helical" evidence="1">
    <location>
        <begin position="40"/>
        <end position="60"/>
    </location>
</feature>
<dbReference type="SUPFAM" id="SSF117281">
    <property type="entry name" value="Kelch motif"/>
    <property type="match status" value="1"/>
</dbReference>
<dbReference type="PANTHER" id="PTHR23244">
    <property type="entry name" value="KELCH REPEAT DOMAIN"/>
    <property type="match status" value="1"/>
</dbReference>
<dbReference type="InterPro" id="IPR015915">
    <property type="entry name" value="Kelch-typ_b-propeller"/>
</dbReference>
<evidence type="ECO:0000313" key="2">
    <source>
        <dbReference type="EMBL" id="NYI99599.1"/>
    </source>
</evidence>
<keyword evidence="1" id="KW-1133">Transmembrane helix</keyword>
<dbReference type="Gene3D" id="2.120.10.80">
    <property type="entry name" value="Kelch-type beta propeller"/>
    <property type="match status" value="1"/>
</dbReference>
<keyword evidence="3" id="KW-1185">Reference proteome</keyword>
<proteinExistence type="predicted"/>
<organism evidence="2 3">
    <name type="scientific">Nocardioides thalensis</name>
    <dbReference type="NCBI Taxonomy" id="1914755"/>
    <lineage>
        <taxon>Bacteria</taxon>
        <taxon>Bacillati</taxon>
        <taxon>Actinomycetota</taxon>
        <taxon>Actinomycetes</taxon>
        <taxon>Propionibacteriales</taxon>
        <taxon>Nocardioidaceae</taxon>
        <taxon>Nocardioides</taxon>
    </lineage>
</organism>
<evidence type="ECO:0000256" key="1">
    <source>
        <dbReference type="SAM" id="Phobius"/>
    </source>
</evidence>
<gene>
    <name evidence="2" type="ORF">HNR19_000298</name>
</gene>
<dbReference type="PANTHER" id="PTHR23244:SF493">
    <property type="entry name" value="GALACTOSE OXIDASE, CENTRAL DOMAIN FAMILY PROTEIN"/>
    <property type="match status" value="1"/>
</dbReference>
<dbReference type="RefSeq" id="WP_179666229.1">
    <property type="nucleotide sequence ID" value="NZ_JACCFP010000001.1"/>
</dbReference>
<keyword evidence="1" id="KW-0812">Transmembrane</keyword>
<accession>A0A853BUR8</accession>
<dbReference type="AlphaFoldDB" id="A0A853BUR8"/>
<dbReference type="EMBL" id="JACCFP010000001">
    <property type="protein sequence ID" value="NYI99599.1"/>
    <property type="molecule type" value="Genomic_DNA"/>
</dbReference>
<comment type="caution">
    <text evidence="2">The sequence shown here is derived from an EMBL/GenBank/DDBJ whole genome shotgun (WGS) entry which is preliminary data.</text>
</comment>
<reference evidence="2 3" key="1">
    <citation type="submission" date="2020-07" db="EMBL/GenBank/DDBJ databases">
        <title>Sequencing the genomes of 1000 actinobacteria strains.</title>
        <authorList>
            <person name="Klenk H.-P."/>
        </authorList>
    </citation>
    <scope>NUCLEOTIDE SEQUENCE [LARGE SCALE GENOMIC DNA]</scope>
    <source>
        <strain evidence="2 3">DSM 103833</strain>
    </source>
</reference>